<accession>A0A1Y1ILN4</accession>
<evidence type="ECO:0000256" key="1">
    <source>
        <dbReference type="SAM" id="MobiDB-lite"/>
    </source>
</evidence>
<keyword evidence="3" id="KW-1185">Reference proteome</keyword>
<protein>
    <submittedName>
        <fullName evidence="2">Uncharacterized protein</fullName>
    </submittedName>
</protein>
<proteinExistence type="predicted"/>
<dbReference type="AlphaFoldDB" id="A0A1Y1ILN4"/>
<feature type="compositionally biased region" description="Basic and acidic residues" evidence="1">
    <location>
        <begin position="43"/>
        <end position="53"/>
    </location>
</feature>
<gene>
    <name evidence="2" type="ORF">KFL_008560050</name>
</gene>
<dbReference type="Proteomes" id="UP000054558">
    <property type="component" value="Unassembled WGS sequence"/>
</dbReference>
<sequence>MTSSSAIVRQGLRMGPLSVVAVNNDSDKQGLPARSVPSPGQTKLRDESHAVTNKKHGETVIENVTWRQFSNLEGNLKKSIRGLDRRLDDLTGSLAGPGLEAQIAENYGLVFQEFIGLQSRYVPKDERRKDAEWAAEYGVITKSEAAEALRIDIVVDCGKQSGKPGLSEFLIGEISIRIGMKDATRAVRRAELWEKVYGKLNVKCRPAVLGKKVSREVRKGIEEKGVLVILLED</sequence>
<reference evidence="2 3" key="1">
    <citation type="journal article" date="2014" name="Nat. Commun.">
        <title>Klebsormidium flaccidum genome reveals primary factors for plant terrestrial adaptation.</title>
        <authorList>
            <person name="Hori K."/>
            <person name="Maruyama F."/>
            <person name="Fujisawa T."/>
            <person name="Togashi T."/>
            <person name="Yamamoto N."/>
            <person name="Seo M."/>
            <person name="Sato S."/>
            <person name="Yamada T."/>
            <person name="Mori H."/>
            <person name="Tajima N."/>
            <person name="Moriyama T."/>
            <person name="Ikeuchi M."/>
            <person name="Watanabe M."/>
            <person name="Wada H."/>
            <person name="Kobayashi K."/>
            <person name="Saito M."/>
            <person name="Masuda T."/>
            <person name="Sasaki-Sekimoto Y."/>
            <person name="Mashiguchi K."/>
            <person name="Awai K."/>
            <person name="Shimojima M."/>
            <person name="Masuda S."/>
            <person name="Iwai M."/>
            <person name="Nobusawa T."/>
            <person name="Narise T."/>
            <person name="Kondo S."/>
            <person name="Saito H."/>
            <person name="Sato R."/>
            <person name="Murakawa M."/>
            <person name="Ihara Y."/>
            <person name="Oshima-Yamada Y."/>
            <person name="Ohtaka K."/>
            <person name="Satoh M."/>
            <person name="Sonobe K."/>
            <person name="Ishii M."/>
            <person name="Ohtani R."/>
            <person name="Kanamori-Sato M."/>
            <person name="Honoki R."/>
            <person name="Miyazaki D."/>
            <person name="Mochizuki H."/>
            <person name="Umetsu J."/>
            <person name="Higashi K."/>
            <person name="Shibata D."/>
            <person name="Kamiya Y."/>
            <person name="Sato N."/>
            <person name="Nakamura Y."/>
            <person name="Tabata S."/>
            <person name="Ida S."/>
            <person name="Kurokawa K."/>
            <person name="Ohta H."/>
        </authorList>
    </citation>
    <scope>NUCLEOTIDE SEQUENCE [LARGE SCALE GENOMIC DNA]</scope>
    <source>
        <strain evidence="2 3">NIES-2285</strain>
    </source>
</reference>
<name>A0A1Y1ILN4_KLENI</name>
<feature type="region of interest" description="Disordered" evidence="1">
    <location>
        <begin position="23"/>
        <end position="53"/>
    </location>
</feature>
<evidence type="ECO:0000313" key="2">
    <source>
        <dbReference type="EMBL" id="GAQ91795.1"/>
    </source>
</evidence>
<dbReference type="EMBL" id="DF237805">
    <property type="protein sequence ID" value="GAQ91795.1"/>
    <property type="molecule type" value="Genomic_DNA"/>
</dbReference>
<organism evidence="2 3">
    <name type="scientific">Klebsormidium nitens</name>
    <name type="common">Green alga</name>
    <name type="synonym">Ulothrix nitens</name>
    <dbReference type="NCBI Taxonomy" id="105231"/>
    <lineage>
        <taxon>Eukaryota</taxon>
        <taxon>Viridiplantae</taxon>
        <taxon>Streptophyta</taxon>
        <taxon>Klebsormidiophyceae</taxon>
        <taxon>Klebsormidiales</taxon>
        <taxon>Klebsormidiaceae</taxon>
        <taxon>Klebsormidium</taxon>
    </lineage>
</organism>
<evidence type="ECO:0000313" key="3">
    <source>
        <dbReference type="Proteomes" id="UP000054558"/>
    </source>
</evidence>